<feature type="domain" description="CR-type" evidence="7">
    <location>
        <begin position="125"/>
        <end position="207"/>
    </location>
</feature>
<dbReference type="Gene3D" id="2.10.230.10">
    <property type="entry name" value="Heat shock protein DnaJ, cysteine-rich domain"/>
    <property type="match status" value="1"/>
</dbReference>
<protein>
    <submittedName>
        <fullName evidence="8">DnaJ homolog subfamily A member 1</fullName>
    </submittedName>
</protein>
<evidence type="ECO:0000259" key="7">
    <source>
        <dbReference type="PROSITE" id="PS51188"/>
    </source>
</evidence>
<gene>
    <name evidence="8" type="primary">DNJA1</name>
</gene>
<dbReference type="InterPro" id="IPR001305">
    <property type="entry name" value="HSP_DnaJ_Cys-rich_dom"/>
</dbReference>
<keyword evidence="1 5" id="KW-0479">Metal-binding</keyword>
<dbReference type="PROSITE" id="PS51188">
    <property type="entry name" value="ZF_CR"/>
    <property type="match status" value="1"/>
</dbReference>
<dbReference type="SUPFAM" id="SSF57938">
    <property type="entry name" value="DnaJ/Hsp40 cysteine-rich domain"/>
    <property type="match status" value="1"/>
</dbReference>
<dbReference type="PROSITE" id="PS50076">
    <property type="entry name" value="DNAJ_2"/>
    <property type="match status" value="1"/>
</dbReference>
<dbReference type="InterPro" id="IPR018253">
    <property type="entry name" value="DnaJ_domain_CS"/>
</dbReference>
<dbReference type="FunFam" id="2.10.230.10:FF:000001">
    <property type="entry name" value="DnaJ subfamily A member 2"/>
    <property type="match status" value="1"/>
</dbReference>
<dbReference type="Pfam" id="PF00226">
    <property type="entry name" value="DnaJ"/>
    <property type="match status" value="1"/>
</dbReference>
<organism evidence="8">
    <name type="scientific">Caligus rogercresseyi</name>
    <name type="common">Sea louse</name>
    <dbReference type="NCBI Taxonomy" id="217165"/>
    <lineage>
        <taxon>Eukaryota</taxon>
        <taxon>Metazoa</taxon>
        <taxon>Ecdysozoa</taxon>
        <taxon>Arthropoda</taxon>
        <taxon>Crustacea</taxon>
        <taxon>Multicrustacea</taxon>
        <taxon>Hexanauplia</taxon>
        <taxon>Copepoda</taxon>
        <taxon>Siphonostomatoida</taxon>
        <taxon>Caligidae</taxon>
        <taxon>Caligus</taxon>
    </lineage>
</organism>
<evidence type="ECO:0000313" key="8">
    <source>
        <dbReference type="EMBL" id="ACO10461.1"/>
    </source>
</evidence>
<dbReference type="EMBL" id="BT076037">
    <property type="protein sequence ID" value="ACO10461.1"/>
    <property type="molecule type" value="mRNA"/>
</dbReference>
<dbReference type="CDD" id="cd06257">
    <property type="entry name" value="DnaJ"/>
    <property type="match status" value="1"/>
</dbReference>
<evidence type="ECO:0000256" key="5">
    <source>
        <dbReference type="PROSITE-ProRule" id="PRU00546"/>
    </source>
</evidence>
<dbReference type="InterPro" id="IPR036410">
    <property type="entry name" value="HSP_DnaJ_Cys-rich_dom_sf"/>
</dbReference>
<evidence type="ECO:0000256" key="3">
    <source>
        <dbReference type="ARBA" id="ARBA00022771"/>
    </source>
</evidence>
<dbReference type="PANTHER" id="PTHR43888">
    <property type="entry name" value="DNAJ-LIKE-2, ISOFORM A-RELATED"/>
    <property type="match status" value="1"/>
</dbReference>
<evidence type="ECO:0000259" key="6">
    <source>
        <dbReference type="PROSITE" id="PS50076"/>
    </source>
</evidence>
<dbReference type="Pfam" id="PF01556">
    <property type="entry name" value="DnaJ_C"/>
    <property type="match status" value="1"/>
</dbReference>
<dbReference type="CDD" id="cd10747">
    <property type="entry name" value="DnaJ_C"/>
    <property type="match status" value="1"/>
</dbReference>
<reference evidence="8" key="1">
    <citation type="submission" date="2009-03" db="EMBL/GenBank/DDBJ databases">
        <title>Caligus rogercresseyi ESTs and full-length cDNAs.</title>
        <authorList>
            <person name="Yasuike M."/>
            <person name="von Schalburg K."/>
            <person name="Cooper G."/>
            <person name="Leong J."/>
            <person name="Jones S.R.M."/>
            <person name="Koop B.F."/>
        </authorList>
    </citation>
    <scope>NUCLEOTIDE SEQUENCE</scope>
    <source>
        <tissue evidence="8">Whole tissue</tissue>
    </source>
</reference>
<dbReference type="PRINTS" id="PR00625">
    <property type="entry name" value="JDOMAIN"/>
</dbReference>
<dbReference type="InterPro" id="IPR044713">
    <property type="entry name" value="DNJA1/2-like"/>
</dbReference>
<dbReference type="InterPro" id="IPR008971">
    <property type="entry name" value="HSP40/DnaJ_pept-bd"/>
</dbReference>
<dbReference type="SUPFAM" id="SSF46565">
    <property type="entry name" value="Chaperone J-domain"/>
    <property type="match status" value="1"/>
</dbReference>
<dbReference type="CDD" id="cd10719">
    <property type="entry name" value="DnaJ_zf"/>
    <property type="match status" value="1"/>
</dbReference>
<dbReference type="Pfam" id="PF00684">
    <property type="entry name" value="DnaJ_CXXCXGXG"/>
    <property type="match status" value="1"/>
</dbReference>
<dbReference type="GO" id="GO:0030544">
    <property type="term" value="F:Hsp70 protein binding"/>
    <property type="evidence" value="ECO:0007669"/>
    <property type="project" value="InterPro"/>
</dbReference>
<keyword evidence="3 5" id="KW-0863">Zinc-finger</keyword>
<dbReference type="AlphaFoldDB" id="C1BN58"/>
<keyword evidence="4 5" id="KW-0862">Zinc</keyword>
<keyword evidence="2" id="KW-0677">Repeat</keyword>
<dbReference type="FunFam" id="2.60.260.20:FF:000003">
    <property type="entry name" value="DnaJ subfamily A member 2"/>
    <property type="match status" value="1"/>
</dbReference>
<dbReference type="InterPro" id="IPR002939">
    <property type="entry name" value="DnaJ_C"/>
</dbReference>
<dbReference type="GO" id="GO:0008270">
    <property type="term" value="F:zinc ion binding"/>
    <property type="evidence" value="ECO:0007669"/>
    <property type="project" value="UniProtKB-KW"/>
</dbReference>
<sequence>MVVDKKLYDILSVNPRATHEELKRSYRKLALKFHPDKNPKAGDKFKEISHAYEVLSDSKKRRLYDMYGDRDFQDNIPSHFTNTTDLFDIFFGDEGPYWRDRTNGYRKLRTTNYSLSISLEELFVGGIKKVAIRRETVCSECNGLGGYLTTYCEICNGTRYETKISTIGENFVHQMKIRCKKCKGTGEVIKKDHTCKKCHGNQTIRERKILEINLSKGTPSSQQYLFKGQGDHLPGHEPADIIIQLDTMEHPLFKRSGSNLTMRLEISLRAALCGFAHSIKTLDHRNILLKGHPGEVIKPNEVKVILNEGFPLQHDPCKKGRLFITFDVRFPESLPSEAIEMISQGLPKPATKSFPKNAEKVHWQSVTVGNQNVEEENTIEASFYI</sequence>
<evidence type="ECO:0000256" key="2">
    <source>
        <dbReference type="ARBA" id="ARBA00022737"/>
    </source>
</evidence>
<dbReference type="GO" id="GO:0006457">
    <property type="term" value="P:protein folding"/>
    <property type="evidence" value="ECO:0007669"/>
    <property type="project" value="InterPro"/>
</dbReference>
<dbReference type="Gene3D" id="1.10.287.110">
    <property type="entry name" value="DnaJ domain"/>
    <property type="match status" value="1"/>
</dbReference>
<proteinExistence type="evidence at transcript level"/>
<name>C1BN58_CALRO</name>
<dbReference type="InterPro" id="IPR001623">
    <property type="entry name" value="DnaJ_domain"/>
</dbReference>
<dbReference type="SUPFAM" id="SSF49493">
    <property type="entry name" value="HSP40/DnaJ peptide-binding domain"/>
    <property type="match status" value="2"/>
</dbReference>
<dbReference type="Gene3D" id="2.60.260.20">
    <property type="entry name" value="Urease metallochaperone UreE, N-terminal domain"/>
    <property type="match status" value="2"/>
</dbReference>
<feature type="zinc finger region" description="CR-type" evidence="5">
    <location>
        <begin position="125"/>
        <end position="207"/>
    </location>
</feature>
<dbReference type="PROSITE" id="PS00636">
    <property type="entry name" value="DNAJ_1"/>
    <property type="match status" value="1"/>
</dbReference>
<dbReference type="GO" id="GO:0051082">
    <property type="term" value="F:unfolded protein binding"/>
    <property type="evidence" value="ECO:0007669"/>
    <property type="project" value="InterPro"/>
</dbReference>
<accession>C1BN58</accession>
<feature type="domain" description="J" evidence="6">
    <location>
        <begin position="6"/>
        <end position="68"/>
    </location>
</feature>
<evidence type="ECO:0000256" key="4">
    <source>
        <dbReference type="ARBA" id="ARBA00022833"/>
    </source>
</evidence>
<evidence type="ECO:0000256" key="1">
    <source>
        <dbReference type="ARBA" id="ARBA00022723"/>
    </source>
</evidence>
<dbReference type="SMART" id="SM00271">
    <property type="entry name" value="DnaJ"/>
    <property type="match status" value="1"/>
</dbReference>
<dbReference type="InterPro" id="IPR036869">
    <property type="entry name" value="J_dom_sf"/>
</dbReference>